<keyword evidence="1" id="KW-0805">Transcription regulation</keyword>
<dbReference type="PANTHER" id="PTHR30055:SF238">
    <property type="entry name" value="MYCOFACTOCIN BIOSYNTHESIS TRANSCRIPTIONAL REGULATOR MFTR-RELATED"/>
    <property type="match status" value="1"/>
</dbReference>
<keyword evidence="7" id="KW-1185">Reference proteome</keyword>
<sequence length="194" mass="21419">MPRSGKEARDRLRRAALELYAAQGYDGTTTAEIAATARVNHRTFFRHFRDKREVLFGGEDDARETFKHDVVSARADLTPNQVLLHVFQQSAAALQEDAGSAIARLRIIAANPSLRERDLAKGAMLTETLASALRHRGVSTEIATLIAAMGWAAFQQASTYWANDPSQTLGHHLRVAFRHLEEAALTFQPPVETG</sequence>
<gene>
    <name evidence="6" type="ORF">R3P96_21750</name>
</gene>
<evidence type="ECO:0000313" key="7">
    <source>
        <dbReference type="Proteomes" id="UP001185755"/>
    </source>
</evidence>
<dbReference type="PROSITE" id="PS01081">
    <property type="entry name" value="HTH_TETR_1"/>
    <property type="match status" value="1"/>
</dbReference>
<evidence type="ECO:0000256" key="3">
    <source>
        <dbReference type="ARBA" id="ARBA00023163"/>
    </source>
</evidence>
<accession>A0ABU4BIE7</accession>
<evidence type="ECO:0000256" key="1">
    <source>
        <dbReference type="ARBA" id="ARBA00023015"/>
    </source>
</evidence>
<dbReference type="SUPFAM" id="SSF46689">
    <property type="entry name" value="Homeodomain-like"/>
    <property type="match status" value="1"/>
</dbReference>
<dbReference type="PRINTS" id="PR00455">
    <property type="entry name" value="HTHTETR"/>
</dbReference>
<dbReference type="InterPro" id="IPR023772">
    <property type="entry name" value="DNA-bd_HTH_TetR-type_CS"/>
</dbReference>
<keyword evidence="2 4" id="KW-0238">DNA-binding</keyword>
<feature type="DNA-binding region" description="H-T-H motif" evidence="4">
    <location>
        <begin position="29"/>
        <end position="48"/>
    </location>
</feature>
<dbReference type="InterPro" id="IPR009057">
    <property type="entry name" value="Homeodomain-like_sf"/>
</dbReference>
<comment type="caution">
    <text evidence="6">The sequence shown here is derived from an EMBL/GenBank/DDBJ whole genome shotgun (WGS) entry which is preliminary data.</text>
</comment>
<evidence type="ECO:0000256" key="2">
    <source>
        <dbReference type="ARBA" id="ARBA00023125"/>
    </source>
</evidence>
<proteinExistence type="predicted"/>
<reference evidence="6 7" key="1">
    <citation type="submission" date="2023-10" db="EMBL/GenBank/DDBJ databases">
        <title>Development of a sustainable strategy for remediation of hydrocarbon-contaminated territories based on the waste exchange concept.</title>
        <authorList>
            <person name="Krivoruchko A."/>
        </authorList>
    </citation>
    <scope>NUCLEOTIDE SEQUENCE [LARGE SCALE GENOMIC DNA]</scope>
    <source>
        <strain evidence="6 7">IEGM 1323</strain>
    </source>
</reference>
<protein>
    <submittedName>
        <fullName evidence="6">TetR/AcrR family transcriptional regulator</fullName>
    </submittedName>
</protein>
<dbReference type="RefSeq" id="WP_317566093.1">
    <property type="nucleotide sequence ID" value="NZ_JAWLJX010000009.1"/>
</dbReference>
<dbReference type="Proteomes" id="UP001185755">
    <property type="component" value="Unassembled WGS sequence"/>
</dbReference>
<dbReference type="InterPro" id="IPR050109">
    <property type="entry name" value="HTH-type_TetR-like_transc_reg"/>
</dbReference>
<feature type="domain" description="HTH tetR-type" evidence="5">
    <location>
        <begin position="6"/>
        <end position="66"/>
    </location>
</feature>
<evidence type="ECO:0000259" key="5">
    <source>
        <dbReference type="PROSITE" id="PS50977"/>
    </source>
</evidence>
<dbReference type="PANTHER" id="PTHR30055">
    <property type="entry name" value="HTH-TYPE TRANSCRIPTIONAL REGULATOR RUTR"/>
    <property type="match status" value="1"/>
</dbReference>
<evidence type="ECO:0000256" key="4">
    <source>
        <dbReference type="PROSITE-ProRule" id="PRU00335"/>
    </source>
</evidence>
<dbReference type="Gene3D" id="1.10.357.10">
    <property type="entry name" value="Tetracycline Repressor, domain 2"/>
    <property type="match status" value="1"/>
</dbReference>
<dbReference type="PROSITE" id="PS50977">
    <property type="entry name" value="HTH_TETR_2"/>
    <property type="match status" value="1"/>
</dbReference>
<dbReference type="Pfam" id="PF00440">
    <property type="entry name" value="TetR_N"/>
    <property type="match status" value="1"/>
</dbReference>
<keyword evidence="3" id="KW-0804">Transcription</keyword>
<dbReference type="InterPro" id="IPR001647">
    <property type="entry name" value="HTH_TetR"/>
</dbReference>
<organism evidence="6 7">
    <name type="scientific">Rhodococcoides yunnanense</name>
    <dbReference type="NCBI Taxonomy" id="278209"/>
    <lineage>
        <taxon>Bacteria</taxon>
        <taxon>Bacillati</taxon>
        <taxon>Actinomycetota</taxon>
        <taxon>Actinomycetes</taxon>
        <taxon>Mycobacteriales</taxon>
        <taxon>Nocardiaceae</taxon>
        <taxon>Rhodococcoides</taxon>
    </lineage>
</organism>
<name>A0ABU4BIE7_9NOCA</name>
<dbReference type="EMBL" id="JAWLJX010000009">
    <property type="protein sequence ID" value="MDV6263971.1"/>
    <property type="molecule type" value="Genomic_DNA"/>
</dbReference>
<evidence type="ECO:0000313" key="6">
    <source>
        <dbReference type="EMBL" id="MDV6263971.1"/>
    </source>
</evidence>